<evidence type="ECO:0000256" key="4">
    <source>
        <dbReference type="ARBA" id="ARBA00023136"/>
    </source>
</evidence>
<name>A0ABZ1BPG8_9FIRM</name>
<dbReference type="CDD" id="cd06261">
    <property type="entry name" value="TM_PBP2"/>
    <property type="match status" value="1"/>
</dbReference>
<dbReference type="InterPro" id="IPR000515">
    <property type="entry name" value="MetI-like"/>
</dbReference>
<dbReference type="Proteomes" id="UP001333102">
    <property type="component" value="Chromosome"/>
</dbReference>
<evidence type="ECO:0000256" key="2">
    <source>
        <dbReference type="ARBA" id="ARBA00022692"/>
    </source>
</evidence>
<evidence type="ECO:0000256" key="3">
    <source>
        <dbReference type="ARBA" id="ARBA00022989"/>
    </source>
</evidence>
<comment type="similarity">
    <text evidence="5">Belongs to the binding-protein-dependent transport system permease family.</text>
</comment>
<evidence type="ECO:0000313" key="8">
    <source>
        <dbReference type="Proteomes" id="UP001333102"/>
    </source>
</evidence>
<dbReference type="PANTHER" id="PTHR43376:SF1">
    <property type="entry name" value="OLIGOPEPTIDE TRANSPORT SYSTEM PERMEASE PROTEIN"/>
    <property type="match status" value="1"/>
</dbReference>
<dbReference type="Pfam" id="PF00528">
    <property type="entry name" value="BPD_transp_1"/>
    <property type="match status" value="1"/>
</dbReference>
<feature type="transmembrane region" description="Helical" evidence="5">
    <location>
        <begin position="7"/>
        <end position="28"/>
    </location>
</feature>
<keyword evidence="2 5" id="KW-0812">Transmembrane</keyword>
<evidence type="ECO:0000256" key="1">
    <source>
        <dbReference type="ARBA" id="ARBA00004141"/>
    </source>
</evidence>
<keyword evidence="4 5" id="KW-0472">Membrane</keyword>
<keyword evidence="8" id="KW-1185">Reference proteome</keyword>
<protein>
    <submittedName>
        <fullName evidence="7">ABC transporter permease</fullName>
    </submittedName>
</protein>
<gene>
    <name evidence="7" type="ORF">VLY81_13510</name>
</gene>
<reference evidence="8" key="1">
    <citation type="submission" date="2023-12" db="EMBL/GenBank/DDBJ databases">
        <title>Novel isolates from deep terrestrial aquifers shed light on the physiology and ecology of the class Limnochordia.</title>
        <authorList>
            <person name="Karnachuk O.V."/>
            <person name="Lukina A.P."/>
            <person name="Avakyan M.R."/>
            <person name="Kadnikov V."/>
            <person name="Begmatov S."/>
            <person name="Beletsky A.V."/>
            <person name="Mardanov A.V."/>
            <person name="Ravin N.V."/>
        </authorList>
    </citation>
    <scope>NUCLEOTIDE SEQUENCE [LARGE SCALE GENOMIC DNA]</scope>
    <source>
        <strain evidence="8">LN</strain>
    </source>
</reference>
<dbReference type="PANTHER" id="PTHR43376">
    <property type="entry name" value="OLIGOPEPTIDE TRANSPORT SYSTEM PERMEASE PROTEIN"/>
    <property type="match status" value="1"/>
</dbReference>
<feature type="transmembrane region" description="Helical" evidence="5">
    <location>
        <begin position="154"/>
        <end position="175"/>
    </location>
</feature>
<dbReference type="Gene3D" id="1.10.3720.10">
    <property type="entry name" value="MetI-like"/>
    <property type="match status" value="1"/>
</dbReference>
<dbReference type="PROSITE" id="PS50928">
    <property type="entry name" value="ABC_TM1"/>
    <property type="match status" value="1"/>
</dbReference>
<feature type="transmembrane region" description="Helical" evidence="5">
    <location>
        <begin position="195"/>
        <end position="215"/>
    </location>
</feature>
<proteinExistence type="inferred from homology"/>
<comment type="subcellular location">
    <subcellularLocation>
        <location evidence="5">Cell membrane</location>
        <topology evidence="5">Multi-pass membrane protein</topology>
    </subcellularLocation>
    <subcellularLocation>
        <location evidence="1">Membrane</location>
        <topology evidence="1">Multi-pass membrane protein</topology>
    </subcellularLocation>
</comment>
<feature type="transmembrane region" description="Helical" evidence="5">
    <location>
        <begin position="297"/>
        <end position="323"/>
    </location>
</feature>
<evidence type="ECO:0000259" key="6">
    <source>
        <dbReference type="PROSITE" id="PS50928"/>
    </source>
</evidence>
<keyword evidence="5" id="KW-0813">Transport</keyword>
<dbReference type="RefSeq" id="WP_324668739.1">
    <property type="nucleotide sequence ID" value="NZ_CP141614.1"/>
</dbReference>
<sequence length="335" mass="36292">MGLRRYVLFKLLWYTLALFVALGLNFVLPRLIPGNPVDALVARFLQGGLQGQAAGRVYQAFLEEFGLDRPMGQQFVAYLGNVLRGNLGVSFSYYPARVQDLIGQALPWTVALQLPAILVGWLLGNVLGAVAAYRGGRFDGRLFVAALALSSIPYYAMAILLLYALAVAVPLFPSAGGYSFGLTPSWSTAFVLDLLHHYALPFLSLVLVAIGGQAVGMRSMAIYELGADYVRYSRAMGVTQPRVLRYVFRNAMLPQVTGLALALGTLVGGALITELVFSYPGIGYLLFNAISLNDYPLIQGVTLCIAVAVLLANFLVDIAYGFIDPRIRAVQLGER</sequence>
<accession>A0ABZ1BPG8</accession>
<keyword evidence="3 5" id="KW-1133">Transmembrane helix</keyword>
<evidence type="ECO:0000256" key="5">
    <source>
        <dbReference type="RuleBase" id="RU363032"/>
    </source>
</evidence>
<dbReference type="EMBL" id="CP141614">
    <property type="protein sequence ID" value="WRP14420.1"/>
    <property type="molecule type" value="Genomic_DNA"/>
</dbReference>
<dbReference type="InterPro" id="IPR035906">
    <property type="entry name" value="MetI-like_sf"/>
</dbReference>
<feature type="transmembrane region" description="Helical" evidence="5">
    <location>
        <begin position="256"/>
        <end position="277"/>
    </location>
</feature>
<organism evidence="7 8">
    <name type="scientific">Geochorda subterranea</name>
    <dbReference type="NCBI Taxonomy" id="3109564"/>
    <lineage>
        <taxon>Bacteria</taxon>
        <taxon>Bacillati</taxon>
        <taxon>Bacillota</taxon>
        <taxon>Limnochordia</taxon>
        <taxon>Limnochordales</taxon>
        <taxon>Geochordaceae</taxon>
        <taxon>Geochorda</taxon>
    </lineage>
</organism>
<feature type="domain" description="ABC transmembrane type-1" evidence="6">
    <location>
        <begin position="106"/>
        <end position="316"/>
    </location>
</feature>
<feature type="transmembrane region" description="Helical" evidence="5">
    <location>
        <begin position="110"/>
        <end position="133"/>
    </location>
</feature>
<dbReference type="SUPFAM" id="SSF161098">
    <property type="entry name" value="MetI-like"/>
    <property type="match status" value="1"/>
</dbReference>
<evidence type="ECO:0000313" key="7">
    <source>
        <dbReference type="EMBL" id="WRP14420.1"/>
    </source>
</evidence>